<dbReference type="InParanoid" id="L9L4X3"/>
<dbReference type="Proteomes" id="UP000011518">
    <property type="component" value="Unassembled WGS sequence"/>
</dbReference>
<protein>
    <submittedName>
        <fullName evidence="1">Uncharacterized protein</fullName>
    </submittedName>
</protein>
<gene>
    <name evidence="1" type="ORF">TREES_T100001446</name>
</gene>
<proteinExistence type="predicted"/>
<sequence>MVQDVTPALPAGKQNRKLCPSSDQWARQLQGLYLEVLEMSNAEKRSIPENTFSESNTEVELFILNKNSEHVDLGFDSCFEYSGRGKSDRDLRDSPNCIGYGPGSQILVKLLPLPLLTPALPVHVLHKFFGFLQLADIETGLAIPFSLHPEVN</sequence>
<dbReference type="AlphaFoldDB" id="L9L4X3"/>
<keyword evidence="2" id="KW-1185">Reference proteome</keyword>
<accession>L9L4X3</accession>
<evidence type="ECO:0000313" key="1">
    <source>
        <dbReference type="EMBL" id="ELW70101.1"/>
    </source>
</evidence>
<reference evidence="2" key="1">
    <citation type="submission" date="2012-07" db="EMBL/GenBank/DDBJ databases">
        <title>Genome of the Chinese tree shrew, a rising model animal genetically related to primates.</title>
        <authorList>
            <person name="Zhang G."/>
            <person name="Fan Y."/>
            <person name="Yao Y."/>
            <person name="Huang Z."/>
        </authorList>
    </citation>
    <scope>NUCLEOTIDE SEQUENCE [LARGE SCALE GENOMIC DNA]</scope>
</reference>
<reference evidence="2" key="2">
    <citation type="journal article" date="2013" name="Nat. Commun.">
        <title>Genome of the Chinese tree shrew.</title>
        <authorList>
            <person name="Fan Y."/>
            <person name="Huang Z.Y."/>
            <person name="Cao C.C."/>
            <person name="Chen C.S."/>
            <person name="Chen Y.X."/>
            <person name="Fan D.D."/>
            <person name="He J."/>
            <person name="Hou H.L."/>
            <person name="Hu L."/>
            <person name="Hu X.T."/>
            <person name="Jiang X.T."/>
            <person name="Lai R."/>
            <person name="Lang Y.S."/>
            <person name="Liang B."/>
            <person name="Liao S.G."/>
            <person name="Mu D."/>
            <person name="Ma Y.Y."/>
            <person name="Niu Y.Y."/>
            <person name="Sun X.Q."/>
            <person name="Xia J.Q."/>
            <person name="Xiao J."/>
            <person name="Xiong Z.Q."/>
            <person name="Xu L."/>
            <person name="Yang L."/>
            <person name="Zhang Y."/>
            <person name="Zhao W."/>
            <person name="Zhao X.D."/>
            <person name="Zheng Y.T."/>
            <person name="Zhou J.M."/>
            <person name="Zhu Y.B."/>
            <person name="Zhang G.J."/>
            <person name="Wang J."/>
            <person name="Yao Y.G."/>
        </authorList>
    </citation>
    <scope>NUCLEOTIDE SEQUENCE [LARGE SCALE GENOMIC DNA]</scope>
</reference>
<organism evidence="1 2">
    <name type="scientific">Tupaia chinensis</name>
    <name type="common">Chinese tree shrew</name>
    <name type="synonym">Tupaia belangeri chinensis</name>
    <dbReference type="NCBI Taxonomy" id="246437"/>
    <lineage>
        <taxon>Eukaryota</taxon>
        <taxon>Metazoa</taxon>
        <taxon>Chordata</taxon>
        <taxon>Craniata</taxon>
        <taxon>Vertebrata</taxon>
        <taxon>Euteleostomi</taxon>
        <taxon>Mammalia</taxon>
        <taxon>Eutheria</taxon>
        <taxon>Euarchontoglires</taxon>
        <taxon>Scandentia</taxon>
        <taxon>Tupaiidae</taxon>
        <taxon>Tupaia</taxon>
    </lineage>
</organism>
<name>L9L4X3_TUPCH</name>
<dbReference type="EMBL" id="KB320506">
    <property type="protein sequence ID" value="ELW70101.1"/>
    <property type="molecule type" value="Genomic_DNA"/>
</dbReference>
<evidence type="ECO:0000313" key="2">
    <source>
        <dbReference type="Proteomes" id="UP000011518"/>
    </source>
</evidence>